<dbReference type="PROSITE" id="PS51257">
    <property type="entry name" value="PROKAR_LIPOPROTEIN"/>
    <property type="match status" value="1"/>
</dbReference>
<dbReference type="OrthoDB" id="9785380at2"/>
<evidence type="ECO:0000313" key="2">
    <source>
        <dbReference type="EMBL" id="PKR77013.1"/>
    </source>
</evidence>
<gene>
    <name evidence="2" type="ORF">CEY16_09700</name>
</gene>
<dbReference type="RefSeq" id="WP_101331816.1">
    <property type="nucleotide sequence ID" value="NZ_PJNH01000003.1"/>
</dbReference>
<dbReference type="AlphaFoldDB" id="A0A2I0QRR0"/>
<dbReference type="InterPro" id="IPR029046">
    <property type="entry name" value="LolA/LolB/LppX"/>
</dbReference>
<evidence type="ECO:0000256" key="1">
    <source>
        <dbReference type="SAM" id="SignalP"/>
    </source>
</evidence>
<feature type="chain" id="PRO_5039295319" evidence="1">
    <location>
        <begin position="20"/>
        <end position="340"/>
    </location>
</feature>
<dbReference type="SUPFAM" id="SSF89392">
    <property type="entry name" value="Prokaryotic lipoproteins and lipoprotein localization factors"/>
    <property type="match status" value="1"/>
</dbReference>
<name>A0A2I0QRR0_9BACI</name>
<accession>A0A2I0QRR0</accession>
<dbReference type="PANTHER" id="PTHR37507:SF2">
    <property type="entry name" value="SPORULATION PROTEIN YDCC"/>
    <property type="match status" value="1"/>
</dbReference>
<dbReference type="PANTHER" id="PTHR37507">
    <property type="entry name" value="SPORULATION PROTEIN YDCC"/>
    <property type="match status" value="1"/>
</dbReference>
<dbReference type="EMBL" id="PJNH01000003">
    <property type="protein sequence ID" value="PKR77013.1"/>
    <property type="molecule type" value="Genomic_DNA"/>
</dbReference>
<dbReference type="Gene3D" id="2.50.20.10">
    <property type="entry name" value="Lipoprotein localisation LolA/LolB/LppX"/>
    <property type="match status" value="1"/>
</dbReference>
<sequence length="340" mass="39084">MKRKLVLLLVILFMTSLLAACGEESVDDVLQSLNKQAEETNSFKATVNMSMNTGEENQNYDVEVWHKKDDFYKVIMHNTNDDKGNQIILRNEEGVFVLTPSINKSYKFQNDWPRNHSQPYLFTSLVDDINQDSEREFKKTENYYVFKVQTNYKGNQQLPTQEIYFHRKTYDPALVKVFNAEGEKKVEVDFTEYEENPTIEDGEFDTERNLAEGAISVPTISELEAEEEFSVYYPFTTPEGTSLDTEEFVDFEEGERVILSFEGSKPFTIIQEKYDSYPTNLTVPVYASGEMVDLGVTVGLMDNHSLEWQQDGMKFVLASDSLTVDEMVEVAKSVQSNSMK</sequence>
<protein>
    <submittedName>
        <fullName evidence="2">DUF4367 domain-containing protein</fullName>
    </submittedName>
</protein>
<reference evidence="2 3" key="1">
    <citation type="submission" date="2017-06" db="EMBL/GenBank/DDBJ databases">
        <title>the draft geome sequence of Illustriluteabacillus marina B3227.</title>
        <authorList>
            <person name="He R.-H."/>
            <person name="Du Z.-J."/>
        </authorList>
    </citation>
    <scope>NUCLEOTIDE SEQUENCE [LARGE SCALE GENOMIC DNA]</scope>
    <source>
        <strain evidence="2 3">B3227</strain>
    </source>
</reference>
<keyword evidence="3" id="KW-1185">Reference proteome</keyword>
<proteinExistence type="predicted"/>
<keyword evidence="1" id="KW-0732">Signal</keyword>
<dbReference type="Proteomes" id="UP000243524">
    <property type="component" value="Unassembled WGS sequence"/>
</dbReference>
<comment type="caution">
    <text evidence="2">The sequence shown here is derived from an EMBL/GenBank/DDBJ whole genome shotgun (WGS) entry which is preliminary data.</text>
</comment>
<evidence type="ECO:0000313" key="3">
    <source>
        <dbReference type="Proteomes" id="UP000243524"/>
    </source>
</evidence>
<feature type="signal peptide" evidence="1">
    <location>
        <begin position="1"/>
        <end position="19"/>
    </location>
</feature>
<organism evidence="2 3">
    <name type="scientific">Halalkalibacillus sediminis</name>
    <dbReference type="NCBI Taxonomy" id="2018042"/>
    <lineage>
        <taxon>Bacteria</taxon>
        <taxon>Bacillati</taxon>
        <taxon>Bacillota</taxon>
        <taxon>Bacilli</taxon>
        <taxon>Bacillales</taxon>
        <taxon>Bacillaceae</taxon>
        <taxon>Halalkalibacillus</taxon>
    </lineage>
</organism>
<dbReference type="InterPro" id="IPR052944">
    <property type="entry name" value="Sporulation_related"/>
</dbReference>